<name>A0AAD9IJN7_PROWI</name>
<gene>
    <name evidence="5" type="ORF">QBZ16_003285</name>
</gene>
<sequence>MSLDFAASARRLQERGRVYTDQRKKKLELERLQRERAAAALLEADKARRPVEEVDEEAELDRLAAERERNRGVVWRADLRPVALPRSVAESKGLRRADDKILLPPSAGRWLMDQGAMKNGAMFFEVACPALGTRTHAGLLEFTAEEGTVGLPDAVCLALAGPDRRAEPLPAQVGVRYTLLPRGTRVVLQPREARFQADVGDAVEELLEGTLKLRATLTEGDWVAAGEHLLQVKELHPESVASLLDTDLEAEVCASIETETRIRREEEEARARQKARELEALAAAEAQKREEEEAAERQAAAAAAAARRQSNAAELAARLPPEPAAGTGQSTTCMIQLPDGQRIRRRFLLTDSLQTLFDVVEAQGAERLPEKYRLVLRFPPRKLHLTEETANDTLAGCGLAGPQDALLVESES</sequence>
<dbReference type="EMBL" id="JASFZW010000004">
    <property type="protein sequence ID" value="KAK2078445.1"/>
    <property type="molecule type" value="Genomic_DNA"/>
</dbReference>
<dbReference type="SMART" id="SM00166">
    <property type="entry name" value="UBX"/>
    <property type="match status" value="1"/>
</dbReference>
<reference evidence="5" key="1">
    <citation type="submission" date="2021-01" db="EMBL/GenBank/DDBJ databases">
        <authorList>
            <person name="Eckstrom K.M.E."/>
        </authorList>
    </citation>
    <scope>NUCLEOTIDE SEQUENCE</scope>
    <source>
        <strain evidence="5">UVCC 0001</strain>
    </source>
</reference>
<dbReference type="SUPFAM" id="SSF54236">
    <property type="entry name" value="Ubiquitin-like"/>
    <property type="match status" value="1"/>
</dbReference>
<evidence type="ECO:0000256" key="3">
    <source>
        <dbReference type="SAM" id="Coils"/>
    </source>
</evidence>
<keyword evidence="2" id="KW-0833">Ubl conjugation pathway</keyword>
<dbReference type="Gene3D" id="3.10.20.90">
    <property type="entry name" value="Phosphatidylinositol 3-kinase Catalytic Subunit, Chain A, domain 1"/>
    <property type="match status" value="1"/>
</dbReference>
<feature type="domain" description="UBX" evidence="4">
    <location>
        <begin position="335"/>
        <end position="407"/>
    </location>
</feature>
<evidence type="ECO:0000256" key="2">
    <source>
        <dbReference type="ARBA" id="ARBA00022786"/>
    </source>
</evidence>
<dbReference type="GO" id="GO:0006511">
    <property type="term" value="P:ubiquitin-dependent protein catabolic process"/>
    <property type="evidence" value="ECO:0007669"/>
    <property type="project" value="InterPro"/>
</dbReference>
<proteinExistence type="inferred from homology"/>
<comment type="caution">
    <text evidence="5">The sequence shown here is derived from an EMBL/GenBank/DDBJ whole genome shotgun (WGS) entry which is preliminary data.</text>
</comment>
<dbReference type="InterPro" id="IPR001012">
    <property type="entry name" value="UBX_dom"/>
</dbReference>
<dbReference type="InterPro" id="IPR055417">
    <property type="entry name" value="UFD1_N1"/>
</dbReference>
<accession>A0AAD9IJN7</accession>
<keyword evidence="3" id="KW-0175">Coiled coil</keyword>
<dbReference type="InterPro" id="IPR029071">
    <property type="entry name" value="Ubiquitin-like_domsf"/>
</dbReference>
<dbReference type="Gene3D" id="3.10.330.10">
    <property type="match status" value="1"/>
</dbReference>
<dbReference type="Pfam" id="PF00789">
    <property type="entry name" value="UBX"/>
    <property type="match status" value="1"/>
</dbReference>
<dbReference type="CDD" id="cd01767">
    <property type="entry name" value="UBX"/>
    <property type="match status" value="1"/>
</dbReference>
<protein>
    <recommendedName>
        <fullName evidence="4">UBX domain-containing protein</fullName>
    </recommendedName>
</protein>
<dbReference type="GO" id="GO:0036503">
    <property type="term" value="P:ERAD pathway"/>
    <property type="evidence" value="ECO:0007669"/>
    <property type="project" value="TreeGrafter"/>
</dbReference>
<feature type="coiled-coil region" evidence="3">
    <location>
        <begin position="264"/>
        <end position="301"/>
    </location>
</feature>
<comment type="similarity">
    <text evidence="1">Belongs to the UFD1 family.</text>
</comment>
<dbReference type="Proteomes" id="UP001255856">
    <property type="component" value="Unassembled WGS sequence"/>
</dbReference>
<dbReference type="PANTHER" id="PTHR12555">
    <property type="entry name" value="UBIQUITIN FUSION DEGRADATON PROTEIN 1"/>
    <property type="match status" value="1"/>
</dbReference>
<dbReference type="Gene3D" id="2.40.40.50">
    <property type="entry name" value="Ubiquitin fusion degradation protein UFD1, N-terminal domain"/>
    <property type="match status" value="1"/>
</dbReference>
<dbReference type="PANTHER" id="PTHR12555:SF13">
    <property type="entry name" value="UBIQUITIN RECOGNITION FACTOR IN ER-ASSOCIATED DEGRADATION PROTEIN 1"/>
    <property type="match status" value="1"/>
</dbReference>
<dbReference type="GO" id="GO:0031593">
    <property type="term" value="F:polyubiquitin modification-dependent protein binding"/>
    <property type="evidence" value="ECO:0007669"/>
    <property type="project" value="TreeGrafter"/>
</dbReference>
<dbReference type="Pfam" id="PF03152">
    <property type="entry name" value="UFD1_N1"/>
    <property type="match status" value="1"/>
</dbReference>
<dbReference type="InterPro" id="IPR042299">
    <property type="entry name" value="Ufd1-like_Nn"/>
</dbReference>
<evidence type="ECO:0000313" key="6">
    <source>
        <dbReference type="Proteomes" id="UP001255856"/>
    </source>
</evidence>
<evidence type="ECO:0000256" key="1">
    <source>
        <dbReference type="ARBA" id="ARBA00006043"/>
    </source>
</evidence>
<evidence type="ECO:0000313" key="5">
    <source>
        <dbReference type="EMBL" id="KAK2078445.1"/>
    </source>
</evidence>
<evidence type="ECO:0000259" key="4">
    <source>
        <dbReference type="PROSITE" id="PS50033"/>
    </source>
</evidence>
<dbReference type="GO" id="GO:0034098">
    <property type="term" value="C:VCP-NPL4-UFD1 AAA ATPase complex"/>
    <property type="evidence" value="ECO:0007669"/>
    <property type="project" value="TreeGrafter"/>
</dbReference>
<keyword evidence="6" id="KW-1185">Reference proteome</keyword>
<dbReference type="InterPro" id="IPR004854">
    <property type="entry name" value="Ufd1-like"/>
</dbReference>
<dbReference type="AlphaFoldDB" id="A0AAD9IJN7"/>
<organism evidence="5 6">
    <name type="scientific">Prototheca wickerhamii</name>
    <dbReference type="NCBI Taxonomy" id="3111"/>
    <lineage>
        <taxon>Eukaryota</taxon>
        <taxon>Viridiplantae</taxon>
        <taxon>Chlorophyta</taxon>
        <taxon>core chlorophytes</taxon>
        <taxon>Trebouxiophyceae</taxon>
        <taxon>Chlorellales</taxon>
        <taxon>Chlorellaceae</taxon>
        <taxon>Prototheca</taxon>
    </lineage>
</organism>
<dbReference type="PROSITE" id="PS50033">
    <property type="entry name" value="UBX"/>
    <property type="match status" value="1"/>
</dbReference>